<protein>
    <recommendedName>
        <fullName evidence="3">F-box domain-containing protein</fullName>
    </recommendedName>
</protein>
<dbReference type="PANTHER" id="PTHR13318">
    <property type="entry name" value="PARTNER OF PAIRED, ISOFORM B-RELATED"/>
    <property type="match status" value="1"/>
</dbReference>
<dbReference type="Proteomes" id="UP001362999">
    <property type="component" value="Unassembled WGS sequence"/>
</dbReference>
<evidence type="ECO:0000313" key="2">
    <source>
        <dbReference type="Proteomes" id="UP001362999"/>
    </source>
</evidence>
<dbReference type="EMBL" id="JAWWNJ010000014">
    <property type="protein sequence ID" value="KAK7041362.1"/>
    <property type="molecule type" value="Genomic_DNA"/>
</dbReference>
<keyword evidence="2" id="KW-1185">Reference proteome</keyword>
<proteinExistence type="predicted"/>
<dbReference type="InterPro" id="IPR032675">
    <property type="entry name" value="LRR_dom_sf"/>
</dbReference>
<accession>A0AAW0CNE9</accession>
<dbReference type="GO" id="GO:0019005">
    <property type="term" value="C:SCF ubiquitin ligase complex"/>
    <property type="evidence" value="ECO:0007669"/>
    <property type="project" value="TreeGrafter"/>
</dbReference>
<dbReference type="AlphaFoldDB" id="A0AAW0CNE9"/>
<dbReference type="GO" id="GO:0031146">
    <property type="term" value="P:SCF-dependent proteasomal ubiquitin-dependent protein catabolic process"/>
    <property type="evidence" value="ECO:0007669"/>
    <property type="project" value="TreeGrafter"/>
</dbReference>
<gene>
    <name evidence="1" type="ORF">R3P38DRAFT_2894152</name>
</gene>
<dbReference type="Gene3D" id="3.80.10.10">
    <property type="entry name" value="Ribonuclease Inhibitor"/>
    <property type="match status" value="1"/>
</dbReference>
<reference evidence="1 2" key="1">
    <citation type="journal article" date="2024" name="J Genomics">
        <title>Draft genome sequencing and assembly of Favolaschia claudopus CIRM-BRFM 2984 isolated from oak limbs.</title>
        <authorList>
            <person name="Navarro D."/>
            <person name="Drula E."/>
            <person name="Chaduli D."/>
            <person name="Cazenave R."/>
            <person name="Ahrendt S."/>
            <person name="Wang J."/>
            <person name="Lipzen A."/>
            <person name="Daum C."/>
            <person name="Barry K."/>
            <person name="Grigoriev I.V."/>
            <person name="Favel A."/>
            <person name="Rosso M.N."/>
            <person name="Martin F."/>
        </authorList>
    </citation>
    <scope>NUCLEOTIDE SEQUENCE [LARGE SCALE GENOMIC DNA]</scope>
    <source>
        <strain evidence="1 2">CIRM-BRFM 2984</strain>
    </source>
</reference>
<evidence type="ECO:0000313" key="1">
    <source>
        <dbReference type="EMBL" id="KAK7041362.1"/>
    </source>
</evidence>
<name>A0AAW0CNE9_9AGAR</name>
<organism evidence="1 2">
    <name type="scientific">Favolaschia claudopus</name>
    <dbReference type="NCBI Taxonomy" id="2862362"/>
    <lineage>
        <taxon>Eukaryota</taxon>
        <taxon>Fungi</taxon>
        <taxon>Dikarya</taxon>
        <taxon>Basidiomycota</taxon>
        <taxon>Agaricomycotina</taxon>
        <taxon>Agaricomycetes</taxon>
        <taxon>Agaricomycetidae</taxon>
        <taxon>Agaricales</taxon>
        <taxon>Marasmiineae</taxon>
        <taxon>Mycenaceae</taxon>
        <taxon>Favolaschia</taxon>
    </lineage>
</organism>
<evidence type="ECO:0008006" key="3">
    <source>
        <dbReference type="Google" id="ProtNLM"/>
    </source>
</evidence>
<dbReference type="SUPFAM" id="SSF52047">
    <property type="entry name" value="RNI-like"/>
    <property type="match status" value="1"/>
</dbReference>
<sequence length="526" mass="58954">MHRALRILEIVEAVCAHLPPYSSPSARSTLYSIALVCRFFSGPALDVLWSTQYSLVNILPCLPVGLWEIVRFENPKPSMRAQRAMNSVDWTRFNIYARRVRTLVITDNGSEADILSAIFKMLSLSNTSQETLFPKLRRLHWQMARRPWLSYVPLFLSSSLESISLVTVITSYAHLALLAVVPTLCPLLTRVEICVSGRLAHPAKSVILSKLKHVNHLSIEGISESDLAHLAHLPSLTSLSVKQPSDSIHNHSFESVARQTTPFTSLQELTLDHDSIPFVVGLLGMKHGWSLRRLSYTTRNAPLAADTAKVFAVLKAKCTHSSLTHIRYSISRTNILLYPNDGVIEQDTLRLLFVFRSLREVVLHPGSGFDLDDSDIDALARAWPQLYILHLHGSGFRCPASRVTLRGLHSLAKHCHSLIDLKISLDASVVFCPEDDTGIDVARSKAPLQKLSVEDSIITEAAPVVAYLLRIFPSITLVTTMARQFVLPQREFQQQCRMYDLWNQVHKMLAQIQRQSPPPTESSIKS</sequence>
<comment type="caution">
    <text evidence="1">The sequence shown here is derived from an EMBL/GenBank/DDBJ whole genome shotgun (WGS) entry which is preliminary data.</text>
</comment>